<dbReference type="InterPro" id="IPR023166">
    <property type="entry name" value="BaiN-like_dom_sf"/>
</dbReference>
<evidence type="ECO:0000313" key="6">
    <source>
        <dbReference type="EMBL" id="OXZ28062.1"/>
    </source>
</evidence>
<dbReference type="NCBIfam" id="TIGR00275">
    <property type="entry name" value="aminoacetone oxidase family FAD-binding enzyme"/>
    <property type="match status" value="1"/>
</dbReference>
<dbReference type="InterPro" id="IPR004792">
    <property type="entry name" value="BaiN-like"/>
</dbReference>
<dbReference type="Gene3D" id="1.10.8.260">
    <property type="entry name" value="HI0933 insert domain-like"/>
    <property type="match status" value="1"/>
</dbReference>
<dbReference type="InterPro" id="IPR055178">
    <property type="entry name" value="RsdA/BaiN/AoA(So)-like_dom"/>
</dbReference>
<evidence type="ECO:0000259" key="4">
    <source>
        <dbReference type="Pfam" id="PF03486"/>
    </source>
</evidence>
<comment type="cofactor">
    <cofactor evidence="1">
        <name>FAD</name>
        <dbReference type="ChEBI" id="CHEBI:57692"/>
    </cofactor>
</comment>
<keyword evidence="2" id="KW-0285">Flavoprotein</keyword>
<dbReference type="EMBL" id="NDYC01000015">
    <property type="protein sequence ID" value="OXZ28062.1"/>
    <property type="molecule type" value="Genomic_DNA"/>
</dbReference>
<reference evidence="7" key="1">
    <citation type="submission" date="2017-04" db="EMBL/GenBank/DDBJ databases">
        <title>Finegoldia magna isolated from orthopedic joint implant-associated infections.</title>
        <authorList>
            <person name="Bjorklund S."/>
            <person name="Bruggemann H."/>
            <person name="Jensen A."/>
            <person name="Hellmark B."/>
            <person name="Soderquist B."/>
        </authorList>
    </citation>
    <scope>NUCLEOTIDE SEQUENCE [LARGE SCALE GENOMIC DNA]</scope>
    <source>
        <strain evidence="7">CCUG 54800</strain>
    </source>
</reference>
<dbReference type="AlphaFoldDB" id="A0A233V6N8"/>
<dbReference type="PANTHER" id="PTHR42887">
    <property type="entry name" value="OS12G0638800 PROTEIN"/>
    <property type="match status" value="1"/>
</dbReference>
<proteinExistence type="predicted"/>
<dbReference type="Gene3D" id="3.50.50.60">
    <property type="entry name" value="FAD/NAD(P)-binding domain"/>
    <property type="match status" value="1"/>
</dbReference>
<dbReference type="Gene3D" id="2.40.30.10">
    <property type="entry name" value="Translation factors"/>
    <property type="match status" value="1"/>
</dbReference>
<gene>
    <name evidence="6" type="ORF">B9N49_02950</name>
</gene>
<dbReference type="Pfam" id="PF22780">
    <property type="entry name" value="HI0933_like_1st"/>
    <property type="match status" value="1"/>
</dbReference>
<dbReference type="SUPFAM" id="SSF51905">
    <property type="entry name" value="FAD/NAD(P)-binding domain"/>
    <property type="match status" value="1"/>
</dbReference>
<dbReference type="InterPro" id="IPR057661">
    <property type="entry name" value="RsdA/BaiN/AoA(So)_Rossmann"/>
</dbReference>
<evidence type="ECO:0000313" key="7">
    <source>
        <dbReference type="Proteomes" id="UP000215413"/>
    </source>
</evidence>
<dbReference type="Proteomes" id="UP000215413">
    <property type="component" value="Unassembled WGS sequence"/>
</dbReference>
<comment type="caution">
    <text evidence="6">The sequence shown here is derived from an EMBL/GenBank/DDBJ whole genome shotgun (WGS) entry which is preliminary data.</text>
</comment>
<organism evidence="6 7">
    <name type="scientific">Finegoldia magna</name>
    <name type="common">Peptostreptococcus magnus</name>
    <dbReference type="NCBI Taxonomy" id="1260"/>
    <lineage>
        <taxon>Bacteria</taxon>
        <taxon>Bacillati</taxon>
        <taxon>Bacillota</taxon>
        <taxon>Tissierellia</taxon>
        <taxon>Tissierellales</taxon>
        <taxon>Peptoniphilaceae</taxon>
        <taxon>Finegoldia</taxon>
    </lineage>
</organism>
<protein>
    <submittedName>
        <fullName evidence="6">Aminoacetone oxidase family FAD-binding enzyme</fullName>
    </submittedName>
</protein>
<accession>A0A233V6N8</accession>
<name>A0A233V6N8_FINMA</name>
<evidence type="ECO:0000256" key="1">
    <source>
        <dbReference type="ARBA" id="ARBA00001974"/>
    </source>
</evidence>
<evidence type="ECO:0000256" key="2">
    <source>
        <dbReference type="ARBA" id="ARBA00022630"/>
    </source>
</evidence>
<dbReference type="Pfam" id="PF03486">
    <property type="entry name" value="HI0933_like"/>
    <property type="match status" value="1"/>
</dbReference>
<evidence type="ECO:0000259" key="5">
    <source>
        <dbReference type="Pfam" id="PF22780"/>
    </source>
</evidence>
<feature type="domain" description="RsdA/BaiN/AoA(So)-like insert" evidence="5">
    <location>
        <begin position="186"/>
        <end position="339"/>
    </location>
</feature>
<dbReference type="InterPro" id="IPR036188">
    <property type="entry name" value="FAD/NAD-bd_sf"/>
</dbReference>
<evidence type="ECO:0000256" key="3">
    <source>
        <dbReference type="ARBA" id="ARBA00022827"/>
    </source>
</evidence>
<sequence>MKVGIIGAGASGVFAALILKQNYIDTTVIERNANALKKIYATGNGRCNFTNRNVSYKNYHGENPKFTISAIKKFDNYDVIEFFNDMGIPEVELENGKIFPKSLQASSIVKQMMCLANHLEVEFIYDSIVDDVRKDGDVFEVKSNDSIYKFDYLIIACGSKAYKKSGSDGNGYILMEKLGHNIVKTHPGIVQLRLNGDSFKKMSGTKFKANAKLVVDGKEVFEFYHDVLFTDYGISGPTILQLSREAIRAKNKGLDVKIRIDTVDLDENKLYEHLIYIISLNYYKKINELLVGLINDNLIEEVLNQANINCDINVSELSKEEIYKLAHTLKNLEFSVSGYKDEDSGQITCGGVDTDEINPSTMESKKIKNLYIIGEIMDVDGDCGGYNLQWAFSSAYSCAMSIIKKEN</sequence>
<dbReference type="SUPFAM" id="SSF160996">
    <property type="entry name" value="HI0933 insert domain-like"/>
    <property type="match status" value="1"/>
</dbReference>
<dbReference type="PANTHER" id="PTHR42887:SF2">
    <property type="entry name" value="OS12G0638800 PROTEIN"/>
    <property type="match status" value="1"/>
</dbReference>
<dbReference type="RefSeq" id="WP_094205460.1">
    <property type="nucleotide sequence ID" value="NZ_NDYC01000015.1"/>
</dbReference>
<feature type="domain" description="RsdA/BaiN/AoA(So)-like Rossmann fold-like" evidence="4">
    <location>
        <begin position="2"/>
        <end position="400"/>
    </location>
</feature>
<keyword evidence="3" id="KW-0274">FAD</keyword>